<organism evidence="2 3">
    <name type="scientific">Roseivirga spongicola</name>
    <dbReference type="NCBI Taxonomy" id="333140"/>
    <lineage>
        <taxon>Bacteria</taxon>
        <taxon>Pseudomonadati</taxon>
        <taxon>Bacteroidota</taxon>
        <taxon>Cytophagia</taxon>
        <taxon>Cytophagales</taxon>
        <taxon>Roseivirgaceae</taxon>
        <taxon>Roseivirga</taxon>
    </lineage>
</organism>
<dbReference type="EMBL" id="LRPC01000023">
    <property type="protein sequence ID" value="KYG75215.1"/>
    <property type="molecule type" value="Genomic_DNA"/>
</dbReference>
<dbReference type="RefSeq" id="WP_068221082.1">
    <property type="nucleotide sequence ID" value="NZ_LRPC01000023.1"/>
</dbReference>
<reference evidence="2 3" key="1">
    <citation type="submission" date="2016-01" db="EMBL/GenBank/DDBJ databases">
        <title>Genome sequencing of Roseivirga spongicola UST030701-084.</title>
        <authorList>
            <person name="Selvaratnam C."/>
            <person name="Thevarajoo S."/>
            <person name="Goh K.M."/>
            <person name="Ee R."/>
            <person name="Chan K.-G."/>
            <person name="Chong C.S."/>
        </authorList>
    </citation>
    <scope>NUCLEOTIDE SEQUENCE [LARGE SCALE GENOMIC DNA]</scope>
    <source>
        <strain evidence="2 3">UST030701-084</strain>
    </source>
</reference>
<gene>
    <name evidence="2" type="ORF">AWW68_10435</name>
</gene>
<comment type="caution">
    <text evidence="2">The sequence shown here is derived from an EMBL/GenBank/DDBJ whole genome shotgun (WGS) entry which is preliminary data.</text>
</comment>
<dbReference type="AlphaFoldDB" id="A0A150X906"/>
<feature type="domain" description="DUF2061" evidence="1">
    <location>
        <begin position="24"/>
        <end position="75"/>
    </location>
</feature>
<dbReference type="InterPro" id="IPR018638">
    <property type="entry name" value="DUF2061_membrane"/>
</dbReference>
<keyword evidence="3" id="KW-1185">Reference proteome</keyword>
<evidence type="ECO:0000259" key="1">
    <source>
        <dbReference type="Pfam" id="PF09834"/>
    </source>
</evidence>
<sequence>MLVDTLVNGKIEESRKADSNLKSLLKTVSWRVVGTIDTMVISYIITGDFATAFSIGSVEVVTKMILYYLHERVWATIKVRK</sequence>
<dbReference type="OrthoDB" id="197461at2"/>
<protein>
    <recommendedName>
        <fullName evidence="1">DUF2061 domain-containing protein</fullName>
    </recommendedName>
</protein>
<evidence type="ECO:0000313" key="3">
    <source>
        <dbReference type="Proteomes" id="UP000075606"/>
    </source>
</evidence>
<dbReference type="STRING" id="333140.AWW68_10435"/>
<name>A0A150X906_9BACT</name>
<dbReference type="Proteomes" id="UP000075606">
    <property type="component" value="Unassembled WGS sequence"/>
</dbReference>
<accession>A0A150X906</accession>
<evidence type="ECO:0000313" key="2">
    <source>
        <dbReference type="EMBL" id="KYG75215.1"/>
    </source>
</evidence>
<proteinExistence type="predicted"/>
<dbReference type="Pfam" id="PF09834">
    <property type="entry name" value="DUF2061"/>
    <property type="match status" value="1"/>
</dbReference>